<evidence type="ECO:0000313" key="2">
    <source>
        <dbReference type="Proteomes" id="UP000803844"/>
    </source>
</evidence>
<protein>
    <submittedName>
        <fullName evidence="1">Uncharacterized protein</fullName>
    </submittedName>
</protein>
<dbReference type="EMBL" id="MU032352">
    <property type="protein sequence ID" value="KAF3760853.1"/>
    <property type="molecule type" value="Genomic_DNA"/>
</dbReference>
<comment type="caution">
    <text evidence="1">The sequence shown here is derived from an EMBL/GenBank/DDBJ whole genome shotgun (WGS) entry which is preliminary data.</text>
</comment>
<dbReference type="Proteomes" id="UP000803844">
    <property type="component" value="Unassembled WGS sequence"/>
</dbReference>
<accession>A0A9P4XU05</accession>
<dbReference type="GeneID" id="63837007"/>
<keyword evidence="2" id="KW-1185">Reference proteome</keyword>
<gene>
    <name evidence="1" type="ORF">M406DRAFT_324523</name>
</gene>
<name>A0A9P4XU05_CRYP1</name>
<dbReference type="AlphaFoldDB" id="A0A9P4XU05"/>
<dbReference type="RefSeq" id="XP_040771832.1">
    <property type="nucleotide sequence ID" value="XM_040919878.1"/>
</dbReference>
<reference evidence="1" key="1">
    <citation type="journal article" date="2020" name="Phytopathology">
        <title>Genome sequence of the chestnut blight fungus Cryphonectria parasitica EP155: A fundamental resource for an archetypical invasive plant pathogen.</title>
        <authorList>
            <person name="Crouch J.A."/>
            <person name="Dawe A."/>
            <person name="Aerts A."/>
            <person name="Barry K."/>
            <person name="Churchill A.C.L."/>
            <person name="Grimwood J."/>
            <person name="Hillman B."/>
            <person name="Milgroom M.G."/>
            <person name="Pangilinan J."/>
            <person name="Smith M."/>
            <person name="Salamov A."/>
            <person name="Schmutz J."/>
            <person name="Yadav J."/>
            <person name="Grigoriev I.V."/>
            <person name="Nuss D."/>
        </authorList>
    </citation>
    <scope>NUCLEOTIDE SEQUENCE</scope>
    <source>
        <strain evidence="1">EP155</strain>
    </source>
</reference>
<proteinExistence type="predicted"/>
<sequence>MEVQEEVRVENSFQVAHRIQVEDEPQSAPMHPSLASISSRQVKTDYYCSLIYSTSSPLSKRMQAGQA</sequence>
<evidence type="ECO:0000313" key="1">
    <source>
        <dbReference type="EMBL" id="KAF3760853.1"/>
    </source>
</evidence>
<organism evidence="1 2">
    <name type="scientific">Cryphonectria parasitica (strain ATCC 38755 / EP155)</name>
    <dbReference type="NCBI Taxonomy" id="660469"/>
    <lineage>
        <taxon>Eukaryota</taxon>
        <taxon>Fungi</taxon>
        <taxon>Dikarya</taxon>
        <taxon>Ascomycota</taxon>
        <taxon>Pezizomycotina</taxon>
        <taxon>Sordariomycetes</taxon>
        <taxon>Sordariomycetidae</taxon>
        <taxon>Diaporthales</taxon>
        <taxon>Cryphonectriaceae</taxon>
        <taxon>Cryphonectria-Endothia species complex</taxon>
        <taxon>Cryphonectria</taxon>
    </lineage>
</organism>